<gene>
    <name evidence="1" type="ORF">CLG94_07095</name>
</gene>
<comment type="caution">
    <text evidence="1">The sequence shown here is derived from an EMBL/GenBank/DDBJ whole genome shotgun (WGS) entry which is preliminary data.</text>
</comment>
<accession>A0A2T4TXU2</accession>
<dbReference type="PROSITE" id="PS51257">
    <property type="entry name" value="PROKAR_LIPOPROTEIN"/>
    <property type="match status" value="1"/>
</dbReference>
<dbReference type="EMBL" id="NVQC01000021">
    <property type="protein sequence ID" value="PTL35932.1"/>
    <property type="molecule type" value="Genomic_DNA"/>
</dbReference>
<dbReference type="AlphaFoldDB" id="A0A2T4TXU2"/>
<proteinExistence type="predicted"/>
<sequence length="242" mass="25367">MRTTRWSIASRIVLCLLVAVVIAGCDSIKVTDRQILDPQRKIPRPDHILVYDFAATPADVPADSALADQSAVSQTPQTAEHIETGRRVGAEIATKLVEEIRRLGLPAELASAGVTPQINDIVIRGYLLSVEEGSATKRMAIGFGAGASRLSVAVEGYQMTAQGLRKLGSGTVGAGGSKGPGAAVPLAIAIASANPLGLIVSTGMKVYGEASGSSKIEGRAEQTAKEIAEEMKPRLRQQGWIE</sequence>
<dbReference type="Proteomes" id="UP000241436">
    <property type="component" value="Unassembled WGS sequence"/>
</dbReference>
<name>A0A2T4TXU2_9BACT</name>
<keyword evidence="2" id="KW-1185">Reference proteome</keyword>
<evidence type="ECO:0000313" key="1">
    <source>
        <dbReference type="EMBL" id="PTL35932.1"/>
    </source>
</evidence>
<dbReference type="InterPro" id="IPR025522">
    <property type="entry name" value="DUF4410"/>
</dbReference>
<dbReference type="Pfam" id="PF14366">
    <property type="entry name" value="DUF4410"/>
    <property type="match status" value="1"/>
</dbReference>
<reference evidence="1 2" key="1">
    <citation type="submission" date="2017-09" db="EMBL/GenBank/DDBJ databases">
        <title>Bloom of a denitrifying methanotroph, Candidatus Methylomirabilis limnetica, in a deep stratified lake.</title>
        <authorList>
            <person name="Graf J.S."/>
            <person name="Marchant H.K."/>
            <person name="Tienken D."/>
            <person name="Hach P.F."/>
            <person name="Brand A."/>
            <person name="Schubert C.J."/>
            <person name="Kuypers M.M."/>
            <person name="Milucka J."/>
        </authorList>
    </citation>
    <scope>NUCLEOTIDE SEQUENCE [LARGE SCALE GENOMIC DNA]</scope>
    <source>
        <strain evidence="1 2">Zug</strain>
    </source>
</reference>
<evidence type="ECO:0008006" key="3">
    <source>
        <dbReference type="Google" id="ProtNLM"/>
    </source>
</evidence>
<dbReference type="OrthoDB" id="5513208at2"/>
<reference evidence="2" key="2">
    <citation type="journal article" date="2018" name="Environ. Microbiol.">
        <title>Bloom of a denitrifying methanotroph, 'Candidatus Methylomirabilis limnetica', in a deep stratified lake.</title>
        <authorList>
            <person name="Graf J.S."/>
            <person name="Mayr M.J."/>
            <person name="Marchant H.K."/>
            <person name="Tienken D."/>
            <person name="Hach P.F."/>
            <person name="Brand A."/>
            <person name="Schubert C.J."/>
            <person name="Kuypers M.M."/>
            <person name="Milucka J."/>
        </authorList>
    </citation>
    <scope>NUCLEOTIDE SEQUENCE [LARGE SCALE GENOMIC DNA]</scope>
    <source>
        <strain evidence="2">Zug</strain>
    </source>
</reference>
<evidence type="ECO:0000313" key="2">
    <source>
        <dbReference type="Proteomes" id="UP000241436"/>
    </source>
</evidence>
<organism evidence="1 2">
    <name type="scientific">Candidatus Methylomirabilis limnetica</name>
    <dbReference type="NCBI Taxonomy" id="2033718"/>
    <lineage>
        <taxon>Bacteria</taxon>
        <taxon>Candidatus Methylomirabilota</taxon>
        <taxon>Candidatus Methylomirabilia</taxon>
        <taxon>Candidatus Methylomirabilales</taxon>
        <taxon>Candidatus Methylomirabilaceae</taxon>
        <taxon>Candidatus Methylomirabilis</taxon>
    </lineage>
</organism>
<dbReference type="RefSeq" id="WP_107562175.1">
    <property type="nucleotide sequence ID" value="NZ_NVQC01000021.1"/>
</dbReference>
<protein>
    <recommendedName>
        <fullName evidence="3">DUF4410 domain-containing protein</fullName>
    </recommendedName>
</protein>